<dbReference type="InterPro" id="IPR010982">
    <property type="entry name" value="Lambda_DNA-bd_dom_sf"/>
</dbReference>
<name>A0A1H9VMD3_9CORY</name>
<dbReference type="RefSeq" id="WP_092260286.1">
    <property type="nucleotide sequence ID" value="NZ_CP047199.1"/>
</dbReference>
<evidence type="ECO:0000259" key="1">
    <source>
        <dbReference type="PROSITE" id="PS50943"/>
    </source>
</evidence>
<dbReference type="SMART" id="SM00530">
    <property type="entry name" value="HTH_XRE"/>
    <property type="match status" value="1"/>
</dbReference>
<dbReference type="SUPFAM" id="SSF47413">
    <property type="entry name" value="lambda repressor-like DNA-binding domains"/>
    <property type="match status" value="1"/>
</dbReference>
<dbReference type="STRING" id="1121357.SAMN05661109_02296"/>
<evidence type="ECO:0000313" key="2">
    <source>
        <dbReference type="EMBL" id="SES22729.1"/>
    </source>
</evidence>
<dbReference type="GO" id="GO:0003677">
    <property type="term" value="F:DNA binding"/>
    <property type="evidence" value="ECO:0007669"/>
    <property type="project" value="InterPro"/>
</dbReference>
<dbReference type="Proteomes" id="UP000198929">
    <property type="component" value="Unassembled WGS sequence"/>
</dbReference>
<dbReference type="EMBL" id="FOGQ01000013">
    <property type="protein sequence ID" value="SES22729.1"/>
    <property type="molecule type" value="Genomic_DNA"/>
</dbReference>
<proteinExistence type="predicted"/>
<gene>
    <name evidence="2" type="ORF">SAMN05661109_02296</name>
</gene>
<accession>A0A1H9VMD3</accession>
<dbReference type="CDD" id="cd00093">
    <property type="entry name" value="HTH_XRE"/>
    <property type="match status" value="1"/>
</dbReference>
<evidence type="ECO:0000313" key="3">
    <source>
        <dbReference type="Proteomes" id="UP000198929"/>
    </source>
</evidence>
<dbReference type="AlphaFoldDB" id="A0A1H9VMD3"/>
<dbReference type="InterPro" id="IPR001387">
    <property type="entry name" value="Cro/C1-type_HTH"/>
</dbReference>
<feature type="domain" description="HTH cro/C1-type" evidence="1">
    <location>
        <begin position="27"/>
        <end position="57"/>
    </location>
</feature>
<reference evidence="3" key="1">
    <citation type="submission" date="2016-10" db="EMBL/GenBank/DDBJ databases">
        <authorList>
            <person name="Varghese N."/>
            <person name="Submissions S."/>
        </authorList>
    </citation>
    <scope>NUCLEOTIDE SEQUENCE [LARGE SCALE GENOMIC DNA]</scope>
    <source>
        <strain evidence="3">DSM 20524</strain>
    </source>
</reference>
<dbReference type="PROSITE" id="PS50943">
    <property type="entry name" value="HTH_CROC1"/>
    <property type="match status" value="1"/>
</dbReference>
<protein>
    <submittedName>
        <fullName evidence="2">Transcriptional regulator, contains XRE-family HTH domain</fullName>
    </submittedName>
</protein>
<sequence length="174" mass="19481">MAKLELDPTLRLGVDLASSDINLLNHLTALRKCKNMTQESVAQKMGVDRSVIARLESTTGDHSKNHTMESIRRYAEAIGAFIGHVVFDTSIQAEREEAEKFKAIARESLRERRMKGDGHERLSDKASQKVKKSTVHFEEQFGPVSHKRGYYAQATQAKGVMVVGQDLVDVTRGR</sequence>
<dbReference type="Gene3D" id="1.10.260.40">
    <property type="entry name" value="lambda repressor-like DNA-binding domains"/>
    <property type="match status" value="1"/>
</dbReference>
<keyword evidence="3" id="KW-1185">Reference proteome</keyword>
<dbReference type="Pfam" id="PF01381">
    <property type="entry name" value="HTH_3"/>
    <property type="match status" value="1"/>
</dbReference>
<organism evidence="2 3">
    <name type="scientific">Corynebacterium cystitidis DSM 20524</name>
    <dbReference type="NCBI Taxonomy" id="1121357"/>
    <lineage>
        <taxon>Bacteria</taxon>
        <taxon>Bacillati</taxon>
        <taxon>Actinomycetota</taxon>
        <taxon>Actinomycetes</taxon>
        <taxon>Mycobacteriales</taxon>
        <taxon>Corynebacteriaceae</taxon>
        <taxon>Corynebacterium</taxon>
    </lineage>
</organism>